<dbReference type="Proteomes" id="UP000800096">
    <property type="component" value="Unassembled WGS sequence"/>
</dbReference>
<dbReference type="Gene3D" id="3.40.630.10">
    <property type="entry name" value="Zn peptidases"/>
    <property type="match status" value="1"/>
</dbReference>
<keyword evidence="18" id="KW-1185">Reference proteome</keyword>
<dbReference type="GO" id="GO:0005576">
    <property type="term" value="C:extracellular region"/>
    <property type="evidence" value="ECO:0007669"/>
    <property type="project" value="UniProtKB-SubCell"/>
</dbReference>
<dbReference type="Pfam" id="PF00246">
    <property type="entry name" value="Peptidase_M14"/>
    <property type="match status" value="1"/>
</dbReference>
<dbReference type="PROSITE" id="PS00132">
    <property type="entry name" value="CARBOXYPEPT_ZN_1"/>
    <property type="match status" value="1"/>
</dbReference>
<dbReference type="EMBL" id="ML979135">
    <property type="protein sequence ID" value="KAF1917002.1"/>
    <property type="molecule type" value="Genomic_DNA"/>
</dbReference>
<feature type="signal peptide" evidence="15">
    <location>
        <begin position="1"/>
        <end position="16"/>
    </location>
</feature>
<dbReference type="SUPFAM" id="SSF53187">
    <property type="entry name" value="Zn-dependent exopeptidases"/>
    <property type="match status" value="1"/>
</dbReference>
<evidence type="ECO:0000256" key="4">
    <source>
        <dbReference type="ARBA" id="ARBA00005988"/>
    </source>
</evidence>
<evidence type="ECO:0000256" key="1">
    <source>
        <dbReference type="ARBA" id="ARBA00001947"/>
    </source>
</evidence>
<evidence type="ECO:0000256" key="8">
    <source>
        <dbReference type="ARBA" id="ARBA00022729"/>
    </source>
</evidence>
<protein>
    <recommendedName>
        <fullName evidence="16">Peptidase M14 domain-containing protein</fullName>
    </recommendedName>
</protein>
<keyword evidence="12" id="KW-0482">Metalloprotease</keyword>
<evidence type="ECO:0000256" key="5">
    <source>
        <dbReference type="ARBA" id="ARBA00022525"/>
    </source>
</evidence>
<dbReference type="GO" id="GO:0008270">
    <property type="term" value="F:zinc ion binding"/>
    <property type="evidence" value="ECO:0007669"/>
    <property type="project" value="InterPro"/>
</dbReference>
<comment type="function">
    <text evidence="2">Extracellular metalloprotease that contributes to pathogenicity.</text>
</comment>
<dbReference type="OrthoDB" id="3626597at2759"/>
<evidence type="ECO:0000256" key="12">
    <source>
        <dbReference type="ARBA" id="ARBA00023049"/>
    </source>
</evidence>
<evidence type="ECO:0000313" key="17">
    <source>
        <dbReference type="EMBL" id="KAF1917002.1"/>
    </source>
</evidence>
<keyword evidence="11" id="KW-0843">Virulence</keyword>
<dbReference type="InterPro" id="IPR057246">
    <property type="entry name" value="CARBOXYPEPT_ZN_1"/>
</dbReference>
<evidence type="ECO:0000256" key="14">
    <source>
        <dbReference type="PROSITE-ProRule" id="PRU01379"/>
    </source>
</evidence>
<reference evidence="17" key="1">
    <citation type="journal article" date="2020" name="Stud. Mycol.">
        <title>101 Dothideomycetes genomes: a test case for predicting lifestyles and emergence of pathogens.</title>
        <authorList>
            <person name="Haridas S."/>
            <person name="Albert R."/>
            <person name="Binder M."/>
            <person name="Bloem J."/>
            <person name="Labutti K."/>
            <person name="Salamov A."/>
            <person name="Andreopoulos B."/>
            <person name="Baker S."/>
            <person name="Barry K."/>
            <person name="Bills G."/>
            <person name="Bluhm B."/>
            <person name="Cannon C."/>
            <person name="Castanera R."/>
            <person name="Culley D."/>
            <person name="Daum C."/>
            <person name="Ezra D."/>
            <person name="Gonzalez J."/>
            <person name="Henrissat B."/>
            <person name="Kuo A."/>
            <person name="Liang C."/>
            <person name="Lipzen A."/>
            <person name="Lutzoni F."/>
            <person name="Magnuson J."/>
            <person name="Mondo S."/>
            <person name="Nolan M."/>
            <person name="Ohm R."/>
            <person name="Pangilinan J."/>
            <person name="Park H.-J."/>
            <person name="Ramirez L."/>
            <person name="Alfaro M."/>
            <person name="Sun H."/>
            <person name="Tritt A."/>
            <person name="Yoshinaga Y."/>
            <person name="Zwiers L.-H."/>
            <person name="Turgeon B."/>
            <person name="Goodwin S."/>
            <person name="Spatafora J."/>
            <person name="Crous P."/>
            <person name="Grigoriev I."/>
        </authorList>
    </citation>
    <scope>NUCLEOTIDE SEQUENCE</scope>
    <source>
        <strain evidence="17">HMLAC05119</strain>
    </source>
</reference>
<dbReference type="PRINTS" id="PR00765">
    <property type="entry name" value="CRBOXYPTASEA"/>
</dbReference>
<evidence type="ECO:0000256" key="11">
    <source>
        <dbReference type="ARBA" id="ARBA00023026"/>
    </source>
</evidence>
<keyword evidence="8 15" id="KW-0732">Signal</keyword>
<evidence type="ECO:0000313" key="18">
    <source>
        <dbReference type="Proteomes" id="UP000800096"/>
    </source>
</evidence>
<comment type="cofactor">
    <cofactor evidence="1">
        <name>Zn(2+)</name>
        <dbReference type="ChEBI" id="CHEBI:29105"/>
    </cofactor>
</comment>
<dbReference type="FunFam" id="3.40.630.10:FF:000165">
    <property type="entry name" value="Glucan 1,4-alpha-glucosidase, putative"/>
    <property type="match status" value="1"/>
</dbReference>
<dbReference type="CDD" id="cd03860">
    <property type="entry name" value="M14_CP_A-B_like"/>
    <property type="match status" value="1"/>
</dbReference>
<dbReference type="PANTHER" id="PTHR11705:SF143">
    <property type="entry name" value="SLL0236 PROTEIN"/>
    <property type="match status" value="1"/>
</dbReference>
<gene>
    <name evidence="17" type="ORF">BDU57DRAFT_475916</name>
</gene>
<keyword evidence="10" id="KW-0862">Zinc</keyword>
<dbReference type="PROSITE" id="PS52035">
    <property type="entry name" value="PEPTIDASE_M14"/>
    <property type="match status" value="1"/>
</dbReference>
<feature type="active site" description="Proton donor/acceptor" evidence="14">
    <location>
        <position position="379"/>
    </location>
</feature>
<accession>A0A6A5QNR3</accession>
<dbReference type="GO" id="GO:0004181">
    <property type="term" value="F:metallocarboxypeptidase activity"/>
    <property type="evidence" value="ECO:0007669"/>
    <property type="project" value="InterPro"/>
</dbReference>
<name>A0A6A5QNR3_AMPQU</name>
<dbReference type="SMART" id="SM00631">
    <property type="entry name" value="Zn_pept"/>
    <property type="match status" value="1"/>
</dbReference>
<evidence type="ECO:0000256" key="3">
    <source>
        <dbReference type="ARBA" id="ARBA00004613"/>
    </source>
</evidence>
<sequence>MKYILTSALLASASFASVVPRAQKVDYTGFKALRVTLPQGSDNVKAQVENLVAHVLNPGQSELDVVVAPKDVEALTALVAGSKVINEDVGAALAEEGEMGVYAVPSESWFTAYHPYADHIQFLRDLQAGYTSNSAIVTVGTSVQGRTLTGIQIWGNGGRGSRPAVIIHGNVHAREWITSMTTEYFAWQLLTKYASDASIKALVDKFDFYITPIVNPDGFLYSQTTDRLWRKNRQTVSGNTCVGRDINRNWPFKWEVTGGASTNPCSETYKGVAAGDAPENRGLVAQVNQLRGSRGISLYLDVHSYGQYILSPYGYQCNLRPENDAQHQSLASRAAAAIRAVSGTQYTFGPSCSTLYATTGSSTDYTDVTGNATYSFTYELRDKGTYGFTLPANQIQPTVRETWAGVVSMLRDA</sequence>
<feature type="chain" id="PRO_5025610746" description="Peptidase M14 domain-containing protein" evidence="15">
    <location>
        <begin position="17"/>
        <end position="413"/>
    </location>
</feature>
<keyword evidence="6" id="KW-0645">Protease</keyword>
<feature type="domain" description="Peptidase M14" evidence="16">
    <location>
        <begin position="112"/>
        <end position="413"/>
    </location>
</feature>
<keyword evidence="7" id="KW-0479">Metal-binding</keyword>
<keyword evidence="5" id="KW-0964">Secreted</keyword>
<keyword evidence="9" id="KW-0378">Hydrolase</keyword>
<evidence type="ECO:0000256" key="7">
    <source>
        <dbReference type="ARBA" id="ARBA00022723"/>
    </source>
</evidence>
<dbReference type="AlphaFoldDB" id="A0A6A5QNR3"/>
<evidence type="ECO:0000256" key="13">
    <source>
        <dbReference type="ARBA" id="ARBA00023145"/>
    </source>
</evidence>
<dbReference type="PANTHER" id="PTHR11705">
    <property type="entry name" value="PROTEASE FAMILY M14 CARBOXYPEPTIDASE A,B"/>
    <property type="match status" value="1"/>
</dbReference>
<evidence type="ECO:0000259" key="16">
    <source>
        <dbReference type="PROSITE" id="PS52035"/>
    </source>
</evidence>
<comment type="similarity">
    <text evidence="4 14">Belongs to the peptidase M14 family.</text>
</comment>
<evidence type="ECO:0000256" key="15">
    <source>
        <dbReference type="SAM" id="SignalP"/>
    </source>
</evidence>
<proteinExistence type="inferred from homology"/>
<evidence type="ECO:0000256" key="6">
    <source>
        <dbReference type="ARBA" id="ARBA00022670"/>
    </source>
</evidence>
<keyword evidence="13" id="KW-0865">Zymogen</keyword>
<evidence type="ECO:0000256" key="10">
    <source>
        <dbReference type="ARBA" id="ARBA00022833"/>
    </source>
</evidence>
<evidence type="ECO:0000256" key="9">
    <source>
        <dbReference type="ARBA" id="ARBA00022801"/>
    </source>
</evidence>
<dbReference type="GO" id="GO:0006508">
    <property type="term" value="P:proteolysis"/>
    <property type="evidence" value="ECO:0007669"/>
    <property type="project" value="UniProtKB-KW"/>
</dbReference>
<organism evidence="17 18">
    <name type="scientific">Ampelomyces quisqualis</name>
    <name type="common">Powdery mildew agent</name>
    <dbReference type="NCBI Taxonomy" id="50730"/>
    <lineage>
        <taxon>Eukaryota</taxon>
        <taxon>Fungi</taxon>
        <taxon>Dikarya</taxon>
        <taxon>Ascomycota</taxon>
        <taxon>Pezizomycotina</taxon>
        <taxon>Dothideomycetes</taxon>
        <taxon>Pleosporomycetidae</taxon>
        <taxon>Pleosporales</taxon>
        <taxon>Pleosporineae</taxon>
        <taxon>Phaeosphaeriaceae</taxon>
        <taxon>Ampelomyces</taxon>
    </lineage>
</organism>
<dbReference type="InterPro" id="IPR000834">
    <property type="entry name" value="Peptidase_M14"/>
</dbReference>
<evidence type="ECO:0000256" key="2">
    <source>
        <dbReference type="ARBA" id="ARBA00003091"/>
    </source>
</evidence>
<comment type="subcellular location">
    <subcellularLocation>
        <location evidence="3">Secreted</location>
    </subcellularLocation>
</comment>